<organism evidence="7 8">
    <name type="scientific">Gossypium trilobum</name>
    <dbReference type="NCBI Taxonomy" id="34281"/>
    <lineage>
        <taxon>Eukaryota</taxon>
        <taxon>Viridiplantae</taxon>
        <taxon>Streptophyta</taxon>
        <taxon>Embryophyta</taxon>
        <taxon>Tracheophyta</taxon>
        <taxon>Spermatophyta</taxon>
        <taxon>Magnoliopsida</taxon>
        <taxon>eudicotyledons</taxon>
        <taxon>Gunneridae</taxon>
        <taxon>Pentapetalae</taxon>
        <taxon>rosids</taxon>
        <taxon>malvids</taxon>
        <taxon>Malvales</taxon>
        <taxon>Malvaceae</taxon>
        <taxon>Malvoideae</taxon>
        <taxon>Gossypium</taxon>
    </lineage>
</organism>
<evidence type="ECO:0000256" key="2">
    <source>
        <dbReference type="ARBA" id="ARBA00022692"/>
    </source>
</evidence>
<protein>
    <submittedName>
        <fullName evidence="7">Uncharacterized protein</fullName>
    </submittedName>
</protein>
<dbReference type="EMBL" id="JABEZW010000003">
    <property type="protein sequence ID" value="MBA0761961.1"/>
    <property type="molecule type" value="Genomic_DNA"/>
</dbReference>
<evidence type="ECO:0000256" key="5">
    <source>
        <dbReference type="SAM" id="MobiDB-lite"/>
    </source>
</evidence>
<dbReference type="GO" id="GO:0015112">
    <property type="term" value="F:nitrate transmembrane transporter activity"/>
    <property type="evidence" value="ECO:0007669"/>
    <property type="project" value="InterPro"/>
</dbReference>
<dbReference type="AlphaFoldDB" id="A0A7J9DMP7"/>
<evidence type="ECO:0000313" key="8">
    <source>
        <dbReference type="Proteomes" id="UP000593568"/>
    </source>
</evidence>
<comment type="subcellular location">
    <subcellularLocation>
        <location evidence="1">Membrane</location>
        <topology evidence="1">Multi-pass membrane protein</topology>
    </subcellularLocation>
</comment>
<dbReference type="Gene3D" id="1.20.1250.20">
    <property type="entry name" value="MFS general substrate transporter like domains"/>
    <property type="match status" value="2"/>
</dbReference>
<evidence type="ECO:0000256" key="1">
    <source>
        <dbReference type="ARBA" id="ARBA00004141"/>
    </source>
</evidence>
<keyword evidence="4 6" id="KW-0472">Membrane</keyword>
<reference evidence="7 8" key="1">
    <citation type="journal article" date="2019" name="Genome Biol. Evol.">
        <title>Insights into the evolution of the New World diploid cottons (Gossypium, subgenus Houzingenia) based on genome sequencing.</title>
        <authorList>
            <person name="Grover C.E."/>
            <person name="Arick M.A. 2nd"/>
            <person name="Thrash A."/>
            <person name="Conover J.L."/>
            <person name="Sanders W.S."/>
            <person name="Peterson D.G."/>
            <person name="Frelichowski J.E."/>
            <person name="Scheffler J.A."/>
            <person name="Scheffler B.E."/>
            <person name="Wendel J.F."/>
        </authorList>
    </citation>
    <scope>NUCLEOTIDE SEQUENCE [LARGE SCALE GENOMIC DNA]</scope>
    <source>
        <strain evidence="7">8</strain>
        <tissue evidence="7">Leaf</tissue>
    </source>
</reference>
<evidence type="ECO:0000313" key="7">
    <source>
        <dbReference type="EMBL" id="MBA0761961.1"/>
    </source>
</evidence>
<dbReference type="SUPFAM" id="SSF103473">
    <property type="entry name" value="MFS general substrate transporter"/>
    <property type="match status" value="1"/>
</dbReference>
<dbReference type="Proteomes" id="UP000593568">
    <property type="component" value="Unassembled WGS sequence"/>
</dbReference>
<evidence type="ECO:0000256" key="4">
    <source>
        <dbReference type="ARBA" id="ARBA00023136"/>
    </source>
</evidence>
<dbReference type="InterPro" id="IPR036259">
    <property type="entry name" value="MFS_trans_sf"/>
</dbReference>
<dbReference type="PANTHER" id="PTHR23515">
    <property type="entry name" value="HIGH-AFFINITY NITRATE TRANSPORTER 2.3"/>
    <property type="match status" value="1"/>
</dbReference>
<feature type="transmembrane region" description="Helical" evidence="6">
    <location>
        <begin position="166"/>
        <end position="192"/>
    </location>
</feature>
<feature type="transmembrane region" description="Helical" evidence="6">
    <location>
        <begin position="105"/>
        <end position="125"/>
    </location>
</feature>
<feature type="region of interest" description="Disordered" evidence="5">
    <location>
        <begin position="285"/>
        <end position="320"/>
    </location>
</feature>
<gene>
    <name evidence="7" type="ORF">Gotri_024524</name>
</gene>
<sequence length="320" mass="34526">MFNGKIIGLVNGCAGGWGDMGGGVTQLLMPLAFQLIQLAGATPFTAWRIAFFIPGWFHVIMGILVLTLGQDLPDGNLAALQKSGEVSKDKFSKVFRHAVTNYRTWIFFLLYGFSMGIELTINNVISGYFYDRFNLKIHTAGTIAASFGMANFFARPFGGYASDKAARLFAMILFSLGTQAACGATFGVVPFVSRRSLGLISGLTGAGGNFGSGLTQLVFFSSSRFSTATGLSLMGATAVICTIPVAFLHFPQWGSMFLPPSKDPVKSTEEYYYMKEWSEDEKTKGLHEGSVKFAENSRSERGKRVGNVVLSAATPPNSTP</sequence>
<feature type="transmembrane region" description="Helical" evidence="6">
    <location>
        <begin position="137"/>
        <end position="154"/>
    </location>
</feature>
<evidence type="ECO:0000256" key="6">
    <source>
        <dbReference type="SAM" id="Phobius"/>
    </source>
</evidence>
<keyword evidence="8" id="KW-1185">Reference proteome</keyword>
<feature type="compositionally biased region" description="Basic and acidic residues" evidence="5">
    <location>
        <begin position="285"/>
        <end position="303"/>
    </location>
</feature>
<dbReference type="InterPro" id="IPR044772">
    <property type="entry name" value="NO3_transporter"/>
</dbReference>
<dbReference type="GO" id="GO:0016020">
    <property type="term" value="C:membrane"/>
    <property type="evidence" value="ECO:0007669"/>
    <property type="project" value="UniProtKB-SubCell"/>
</dbReference>
<feature type="transmembrane region" description="Helical" evidence="6">
    <location>
        <begin position="49"/>
        <end position="68"/>
    </location>
</feature>
<feature type="transmembrane region" description="Helical" evidence="6">
    <location>
        <begin position="199"/>
        <end position="219"/>
    </location>
</feature>
<comment type="caution">
    <text evidence="7">The sequence shown here is derived from an EMBL/GenBank/DDBJ whole genome shotgun (WGS) entry which is preliminary data.</text>
</comment>
<evidence type="ECO:0000256" key="3">
    <source>
        <dbReference type="ARBA" id="ARBA00022989"/>
    </source>
</evidence>
<feature type="non-terminal residue" evidence="7">
    <location>
        <position position="320"/>
    </location>
</feature>
<keyword evidence="2 6" id="KW-0812">Transmembrane</keyword>
<proteinExistence type="predicted"/>
<accession>A0A7J9DMP7</accession>
<feature type="transmembrane region" description="Helical" evidence="6">
    <location>
        <begin position="231"/>
        <end position="250"/>
    </location>
</feature>
<keyword evidence="3 6" id="KW-1133">Transmembrane helix</keyword>
<name>A0A7J9DMP7_9ROSI</name>